<dbReference type="STRING" id="7719.ENSCINP00000034014"/>
<dbReference type="AlphaFoldDB" id="H2XWI0"/>
<sequence length="181" mass="19932">MVEACVPLNYFNKTTDPDDSDELQLHICHVLCMDAVLDVALQVASHSPQCWEAFFKVVAYIAYLDHVCFNNPKASSFNRDVGPSRSSLLNDTDIQTLVEENSCELSWDTLASGAAKSTSLGFLTPIRTVQAVCSLSAKIEKLLEQAAEQLNLRTLTDFIWHLCQASNHQLFPAGGKVVQNG</sequence>
<protein>
    <submittedName>
        <fullName evidence="1">Uncharacterized protein</fullName>
    </submittedName>
</protein>
<reference evidence="1" key="3">
    <citation type="submission" date="2025-09" db="UniProtKB">
        <authorList>
            <consortium name="Ensembl"/>
        </authorList>
    </citation>
    <scope>IDENTIFICATION</scope>
</reference>
<reference evidence="1" key="2">
    <citation type="submission" date="2025-08" db="UniProtKB">
        <authorList>
            <consortium name="Ensembl"/>
        </authorList>
    </citation>
    <scope>IDENTIFICATION</scope>
</reference>
<accession>H2XWI0</accession>
<dbReference type="HOGENOM" id="CLU_1492313_0_0_1"/>
<evidence type="ECO:0000313" key="1">
    <source>
        <dbReference type="Ensembl" id="ENSCINP00000034014.1"/>
    </source>
</evidence>
<keyword evidence="2" id="KW-1185">Reference proteome</keyword>
<name>H2XWI0_CIOIN</name>
<evidence type="ECO:0000313" key="2">
    <source>
        <dbReference type="Proteomes" id="UP000008144"/>
    </source>
</evidence>
<dbReference type="Proteomes" id="UP000008144">
    <property type="component" value="Unassembled WGS sequence"/>
</dbReference>
<proteinExistence type="predicted"/>
<reference evidence="2" key="1">
    <citation type="journal article" date="2002" name="Science">
        <title>The draft genome of Ciona intestinalis: insights into chordate and vertebrate origins.</title>
        <authorList>
            <person name="Dehal P."/>
            <person name="Satou Y."/>
            <person name="Campbell R.K."/>
            <person name="Chapman J."/>
            <person name="Degnan B."/>
            <person name="De Tomaso A."/>
            <person name="Davidson B."/>
            <person name="Di Gregorio A."/>
            <person name="Gelpke M."/>
            <person name="Goodstein D.M."/>
            <person name="Harafuji N."/>
            <person name="Hastings K.E."/>
            <person name="Ho I."/>
            <person name="Hotta K."/>
            <person name="Huang W."/>
            <person name="Kawashima T."/>
            <person name="Lemaire P."/>
            <person name="Martinez D."/>
            <person name="Meinertzhagen I.A."/>
            <person name="Necula S."/>
            <person name="Nonaka M."/>
            <person name="Putnam N."/>
            <person name="Rash S."/>
            <person name="Saiga H."/>
            <person name="Satake M."/>
            <person name="Terry A."/>
            <person name="Yamada L."/>
            <person name="Wang H.G."/>
            <person name="Awazu S."/>
            <person name="Azumi K."/>
            <person name="Boore J."/>
            <person name="Branno M."/>
            <person name="Chin-Bow S."/>
            <person name="DeSantis R."/>
            <person name="Doyle S."/>
            <person name="Francino P."/>
            <person name="Keys D.N."/>
            <person name="Haga S."/>
            <person name="Hayashi H."/>
            <person name="Hino K."/>
            <person name="Imai K.S."/>
            <person name="Inaba K."/>
            <person name="Kano S."/>
            <person name="Kobayashi K."/>
            <person name="Kobayashi M."/>
            <person name="Lee B.I."/>
            <person name="Makabe K.W."/>
            <person name="Manohar C."/>
            <person name="Matassi G."/>
            <person name="Medina M."/>
            <person name="Mochizuki Y."/>
            <person name="Mount S."/>
            <person name="Morishita T."/>
            <person name="Miura S."/>
            <person name="Nakayama A."/>
            <person name="Nishizaka S."/>
            <person name="Nomoto H."/>
            <person name="Ohta F."/>
            <person name="Oishi K."/>
            <person name="Rigoutsos I."/>
            <person name="Sano M."/>
            <person name="Sasaki A."/>
            <person name="Sasakura Y."/>
            <person name="Shoguchi E."/>
            <person name="Shin-i T."/>
            <person name="Spagnuolo A."/>
            <person name="Stainier D."/>
            <person name="Suzuki M.M."/>
            <person name="Tassy O."/>
            <person name="Takatori N."/>
            <person name="Tokuoka M."/>
            <person name="Yagi K."/>
            <person name="Yoshizaki F."/>
            <person name="Wada S."/>
            <person name="Zhang C."/>
            <person name="Hyatt P.D."/>
            <person name="Larimer F."/>
            <person name="Detter C."/>
            <person name="Doggett N."/>
            <person name="Glavina T."/>
            <person name="Hawkins T."/>
            <person name="Richardson P."/>
            <person name="Lucas S."/>
            <person name="Kohara Y."/>
            <person name="Levine M."/>
            <person name="Satoh N."/>
            <person name="Rokhsar D.S."/>
        </authorList>
    </citation>
    <scope>NUCLEOTIDE SEQUENCE [LARGE SCALE GENOMIC DNA]</scope>
</reference>
<organism evidence="1 2">
    <name type="scientific">Ciona intestinalis</name>
    <name type="common">Transparent sea squirt</name>
    <name type="synonym">Ascidia intestinalis</name>
    <dbReference type="NCBI Taxonomy" id="7719"/>
    <lineage>
        <taxon>Eukaryota</taxon>
        <taxon>Metazoa</taxon>
        <taxon>Chordata</taxon>
        <taxon>Tunicata</taxon>
        <taxon>Ascidiacea</taxon>
        <taxon>Phlebobranchia</taxon>
        <taxon>Cionidae</taxon>
        <taxon>Ciona</taxon>
    </lineage>
</organism>
<dbReference type="Ensembl" id="ENSCINT00000030419.1">
    <property type="protein sequence ID" value="ENSCINP00000034014.1"/>
    <property type="gene ID" value="ENSCING00000022476.1"/>
</dbReference>
<dbReference type="InParanoid" id="H2XWI0"/>